<proteinExistence type="inferred from homology"/>
<keyword evidence="4" id="KW-0479">Metal-binding</keyword>
<gene>
    <name evidence="11" type="ORF">J7561_00370</name>
</gene>
<dbReference type="InterPro" id="IPR015421">
    <property type="entry name" value="PyrdxlP-dep_Trfase_major"/>
</dbReference>
<comment type="similarity">
    <text evidence="2">Belongs to the class-V pyridoxal-phosphate-dependent aminotransferase family. NifS/IscS subfamily.</text>
</comment>
<evidence type="ECO:0000256" key="1">
    <source>
        <dbReference type="ARBA" id="ARBA00001933"/>
    </source>
</evidence>
<dbReference type="InterPro" id="IPR015424">
    <property type="entry name" value="PyrdxlP-dep_Trfase"/>
</dbReference>
<evidence type="ECO:0000256" key="2">
    <source>
        <dbReference type="ARBA" id="ARBA00006490"/>
    </source>
</evidence>
<keyword evidence="5" id="KW-0663">Pyridoxal phosphate</keyword>
<dbReference type="Proteomes" id="UP000680020">
    <property type="component" value="Unassembled WGS sequence"/>
</dbReference>
<dbReference type="PANTHER" id="PTHR11601:SF34">
    <property type="entry name" value="CYSTEINE DESULFURASE"/>
    <property type="match status" value="1"/>
</dbReference>
<dbReference type="AlphaFoldDB" id="A0A162D1V2"/>
<protein>
    <recommendedName>
        <fullName evidence="3">cysteine desulfurase</fullName>
        <ecNumber evidence="3">2.8.1.7</ecNumber>
    </recommendedName>
</protein>
<keyword evidence="6" id="KW-0408">Iron</keyword>
<evidence type="ECO:0000259" key="10">
    <source>
        <dbReference type="Pfam" id="PF00266"/>
    </source>
</evidence>
<evidence type="ECO:0000256" key="3">
    <source>
        <dbReference type="ARBA" id="ARBA00012239"/>
    </source>
</evidence>
<sequence length="502" mass="55469">MNKKIIYLDYAATTPPAPEVVEQMTLGLSQIWGNASSEHILGHAAHRHIDEALSVVAKFLNVEQSTLTLTSGATESINLALKGVMRAQRKKHIIAITTEHKATLNTVQALVKEGYQATFLAPNEAGQITKEMVEAAIHEETAIITSLWVNNETGEIYDIEGFSEVARRHKVLLHVDATQAMPHFKPDFSWVDLASFTAHKIYGPKGIGVLYQRDFPKIPMVAVIDGAKTELGHHVGTLANHQIMGLARAVQLLPGHYATEHQHSEQRLAALLDHLAPYGVTRNGKEAKLTPAIINLHVPNIYGETLMAAVSQLCFSRGSACNSDETLPSHVLTELGYDTKHARESVRISLGRYLLAFDFQRALNDLGTAIAQLQHIAKGERCATVLPVVHQKGSDIHLKLLHPQDFTPTHSFDLDRNDVVIGLDLKHDGSKVTHLSIKLQATPFILWFMNEAAAHLRGNDVSAWENFRMTDVMETKNAPQNELRLVMVIETFIRESGQSLSA</sequence>
<dbReference type="Pfam" id="PF00266">
    <property type="entry name" value="Aminotran_5"/>
    <property type="match status" value="1"/>
</dbReference>
<keyword evidence="7" id="KW-0411">Iron-sulfur</keyword>
<feature type="domain" description="Aminotransferase class V" evidence="10">
    <location>
        <begin position="6"/>
        <end position="354"/>
    </location>
</feature>
<evidence type="ECO:0000256" key="8">
    <source>
        <dbReference type="ARBA" id="ARBA00050776"/>
    </source>
</evidence>
<evidence type="ECO:0000256" key="7">
    <source>
        <dbReference type="ARBA" id="ARBA00023014"/>
    </source>
</evidence>
<evidence type="ECO:0000256" key="5">
    <source>
        <dbReference type="ARBA" id="ARBA00022898"/>
    </source>
</evidence>
<comment type="cofactor">
    <cofactor evidence="1 9">
        <name>pyridoxal 5'-phosphate</name>
        <dbReference type="ChEBI" id="CHEBI:597326"/>
    </cofactor>
</comment>
<organism evidence="11 12">
    <name type="scientific">Wohlfahrtiimonas chitiniclastica</name>
    <dbReference type="NCBI Taxonomy" id="400946"/>
    <lineage>
        <taxon>Bacteria</taxon>
        <taxon>Pseudomonadati</taxon>
        <taxon>Pseudomonadota</taxon>
        <taxon>Gammaproteobacteria</taxon>
        <taxon>Cardiobacteriales</taxon>
        <taxon>Ignatzschineriaceae</taxon>
        <taxon>Wohlfahrtiimonas</taxon>
    </lineage>
</organism>
<name>A0A162D1V2_9GAMM</name>
<evidence type="ECO:0000256" key="4">
    <source>
        <dbReference type="ARBA" id="ARBA00022723"/>
    </source>
</evidence>
<reference evidence="11" key="1">
    <citation type="submission" date="2021-03" db="EMBL/GenBank/DDBJ databases">
        <title>Identification and antibiotic profiling of Wohlfahrtiimonas chitiniclastica, an underestimated human pathogen.</title>
        <authorList>
            <person name="Kopf A."/>
            <person name="Bunk B."/>
            <person name="Coldewey S."/>
            <person name="Gunzer F."/>
            <person name="Riedel T."/>
            <person name="Schroettner P."/>
        </authorList>
    </citation>
    <scope>NUCLEOTIDE SEQUENCE</scope>
    <source>
        <strain evidence="11">DSM 100917</strain>
    </source>
</reference>
<evidence type="ECO:0000313" key="12">
    <source>
        <dbReference type="Proteomes" id="UP000680020"/>
    </source>
</evidence>
<dbReference type="PANTHER" id="PTHR11601">
    <property type="entry name" value="CYSTEINE DESULFURYLASE FAMILY MEMBER"/>
    <property type="match status" value="1"/>
</dbReference>
<dbReference type="EC" id="2.8.1.7" evidence="3"/>
<dbReference type="SUPFAM" id="SSF53383">
    <property type="entry name" value="PLP-dependent transferases"/>
    <property type="match status" value="1"/>
</dbReference>
<dbReference type="Gene3D" id="3.40.640.10">
    <property type="entry name" value="Type I PLP-dependent aspartate aminotransferase-like (Major domain)"/>
    <property type="match status" value="1"/>
</dbReference>
<dbReference type="EMBL" id="JAGIBU010000001">
    <property type="protein sequence ID" value="MBS7823656.1"/>
    <property type="molecule type" value="Genomic_DNA"/>
</dbReference>
<dbReference type="GO" id="GO:0031071">
    <property type="term" value="F:cysteine desulfurase activity"/>
    <property type="evidence" value="ECO:0007669"/>
    <property type="project" value="UniProtKB-EC"/>
</dbReference>
<dbReference type="RefSeq" id="WP_063455032.1">
    <property type="nucleotide sequence ID" value="NZ_CP115969.1"/>
</dbReference>
<dbReference type="InterPro" id="IPR020578">
    <property type="entry name" value="Aminotrans_V_PyrdxlP_BS"/>
</dbReference>
<evidence type="ECO:0000256" key="9">
    <source>
        <dbReference type="RuleBase" id="RU004504"/>
    </source>
</evidence>
<dbReference type="GO" id="GO:0046872">
    <property type="term" value="F:metal ion binding"/>
    <property type="evidence" value="ECO:0007669"/>
    <property type="project" value="UniProtKB-KW"/>
</dbReference>
<evidence type="ECO:0000256" key="6">
    <source>
        <dbReference type="ARBA" id="ARBA00023004"/>
    </source>
</evidence>
<dbReference type="Gene3D" id="3.90.1150.10">
    <property type="entry name" value="Aspartate Aminotransferase, domain 1"/>
    <property type="match status" value="1"/>
</dbReference>
<dbReference type="GO" id="GO:0051536">
    <property type="term" value="F:iron-sulfur cluster binding"/>
    <property type="evidence" value="ECO:0007669"/>
    <property type="project" value="UniProtKB-KW"/>
</dbReference>
<accession>A0A162D1V2</accession>
<comment type="caution">
    <text evidence="11">The sequence shown here is derived from an EMBL/GenBank/DDBJ whole genome shotgun (WGS) entry which is preliminary data.</text>
</comment>
<evidence type="ECO:0000313" key="11">
    <source>
        <dbReference type="EMBL" id="MBS7823656.1"/>
    </source>
</evidence>
<comment type="catalytic activity">
    <reaction evidence="8">
        <text>(sulfur carrier)-H + L-cysteine = (sulfur carrier)-SH + L-alanine</text>
        <dbReference type="Rhea" id="RHEA:43892"/>
        <dbReference type="Rhea" id="RHEA-COMP:14737"/>
        <dbReference type="Rhea" id="RHEA-COMP:14739"/>
        <dbReference type="ChEBI" id="CHEBI:29917"/>
        <dbReference type="ChEBI" id="CHEBI:35235"/>
        <dbReference type="ChEBI" id="CHEBI:57972"/>
        <dbReference type="ChEBI" id="CHEBI:64428"/>
        <dbReference type="EC" id="2.8.1.7"/>
    </reaction>
</comment>
<dbReference type="InterPro" id="IPR000192">
    <property type="entry name" value="Aminotrans_V_dom"/>
</dbReference>
<dbReference type="InterPro" id="IPR015422">
    <property type="entry name" value="PyrdxlP-dep_Trfase_small"/>
</dbReference>
<dbReference type="PROSITE" id="PS00595">
    <property type="entry name" value="AA_TRANSFER_CLASS_5"/>
    <property type="match status" value="1"/>
</dbReference>